<gene>
    <name evidence="1" type="ORF">GU334_06690</name>
</gene>
<reference evidence="1 2" key="1">
    <citation type="submission" date="2019-12" db="EMBL/GenBank/DDBJ databases">
        <title>Whole genome sequences of Lactococcus raffinolactis strains isolated from sewage.</title>
        <authorList>
            <person name="Ybazeta G."/>
            <person name="Ross M."/>
            <person name="Brabant-Kirwan D."/>
            <person name="Saleh M."/>
            <person name="Dillon J.A."/>
            <person name="Splinter K."/>
            <person name="Nokhbeh R."/>
        </authorList>
    </citation>
    <scope>NUCLEOTIDE SEQUENCE [LARGE SCALE GENOMIC DNA]</scope>
    <source>
        <strain evidence="1 2">Lr_19_14</strain>
    </source>
</reference>
<dbReference type="EMBL" id="CP047628">
    <property type="protein sequence ID" value="QIW58609.1"/>
    <property type="molecule type" value="Genomic_DNA"/>
</dbReference>
<dbReference type="AlphaFoldDB" id="A0AAE7CSI5"/>
<evidence type="ECO:0000313" key="1">
    <source>
        <dbReference type="EMBL" id="QIW58609.1"/>
    </source>
</evidence>
<organism evidence="1 2">
    <name type="scientific">Pseudolactococcus raffinolactis</name>
    <dbReference type="NCBI Taxonomy" id="1366"/>
    <lineage>
        <taxon>Bacteria</taxon>
        <taxon>Bacillati</taxon>
        <taxon>Bacillota</taxon>
        <taxon>Bacilli</taxon>
        <taxon>Lactobacillales</taxon>
        <taxon>Streptococcaceae</taxon>
        <taxon>Pseudolactococcus</taxon>
    </lineage>
</organism>
<dbReference type="Proteomes" id="UP000501558">
    <property type="component" value="Chromosome"/>
</dbReference>
<sequence>MKKIFQMVLTIFCLFVFGRIYTYADELLSPSSESSSNFSTEIQNTEEEIESLALAGNGTESNPYQVSNVSDLQTALAKPITSGNALYIQLVSDIVYRGNDKNKNINKNTVLDGAGHYILYNDTSYDQSLFETSADNLNITFKNIKYGNTTYPNNSYWGMLFTINSRINFVVENIDWNIKNGSQPFWGDSNPSNTLTFKGRNNFKSAGDKKGGEFVEGFSTINFSDDSKTTVYNDSTDSDAVFWCSKQQINIGKNATLDITTSKETLIQDGGDAQINVQEKGRFSCKFFYGSYYKDSGAKLINSLIGGSITLNFSKDAVGIFRTEKDSFSGKNPTINATSPDYILFESSATNKSILSGITPKFIRKDSDSYNYPIDYLTASGQNHFVSNVVGSQNVSASNIQKGYSVIYARASRIAGLDAESKVAKDLSIIEAQVKQDTMNQLNSRKTSYKLATQKLYSGNDITQDTSQNSIDKATSANGVIDSPIVNGSNDSMYVFKNLLAQTYYLYSKIDEGRSSASGYTFASSWIEQVVQVQPLLLVTIPDQIEFNSIQSGEFGKSDNLNNYVVINHGNVPANVDFKAITTNPGCSPDVSLVDKFGDESGKLVLNLTAENIASAKSETWGPLVEGKQMLSNPMKLDPFWEQSNQASLYVNGKHSVTMSSGPKVVNYSIKVEVLQAST</sequence>
<proteinExistence type="predicted"/>
<keyword evidence="2" id="KW-1185">Reference proteome</keyword>
<evidence type="ECO:0000313" key="2">
    <source>
        <dbReference type="Proteomes" id="UP000501558"/>
    </source>
</evidence>
<accession>A0AAE7CSI5</accession>
<dbReference type="RefSeq" id="WP_167841390.1">
    <property type="nucleotide sequence ID" value="NZ_CP047628.1"/>
</dbReference>
<name>A0AAE7CSI5_9LACT</name>
<protein>
    <submittedName>
        <fullName evidence="1">Uncharacterized protein</fullName>
    </submittedName>
</protein>